<evidence type="ECO:0000256" key="7">
    <source>
        <dbReference type="SAM" id="MobiDB-lite"/>
    </source>
</evidence>
<dbReference type="InterPro" id="IPR001138">
    <property type="entry name" value="Zn2Cys6_DnaBD"/>
</dbReference>
<dbReference type="PROSITE" id="PS50048">
    <property type="entry name" value="ZN2_CY6_FUNGAL_2"/>
    <property type="match status" value="1"/>
</dbReference>
<dbReference type="GeneID" id="25333610"/>
<dbReference type="EMBL" id="KN847323">
    <property type="protein sequence ID" value="KIW50082.1"/>
    <property type="molecule type" value="Genomic_DNA"/>
</dbReference>
<gene>
    <name evidence="9" type="ORF">PV05_11702</name>
</gene>
<dbReference type="InterPro" id="IPR036864">
    <property type="entry name" value="Zn2-C6_fun-type_DNA-bd_sf"/>
</dbReference>
<evidence type="ECO:0000313" key="10">
    <source>
        <dbReference type="Proteomes" id="UP000054342"/>
    </source>
</evidence>
<dbReference type="Proteomes" id="UP000054342">
    <property type="component" value="Unassembled WGS sequence"/>
</dbReference>
<keyword evidence="6" id="KW-0175">Coiled coil</keyword>
<dbReference type="InterPro" id="IPR053230">
    <property type="entry name" value="Trans_reg_galc"/>
</dbReference>
<feature type="compositionally biased region" description="Polar residues" evidence="7">
    <location>
        <begin position="584"/>
        <end position="593"/>
    </location>
</feature>
<dbReference type="Pfam" id="PF00172">
    <property type="entry name" value="Zn_clus"/>
    <property type="match status" value="1"/>
</dbReference>
<keyword evidence="2" id="KW-0805">Transcription regulation</keyword>
<dbReference type="RefSeq" id="XP_013310666.1">
    <property type="nucleotide sequence ID" value="XM_013455212.1"/>
</dbReference>
<keyword evidence="10" id="KW-1185">Reference proteome</keyword>
<dbReference type="HOGENOM" id="CLU_011910_0_0_1"/>
<dbReference type="CDD" id="cd12148">
    <property type="entry name" value="fungal_TF_MHR"/>
    <property type="match status" value="1"/>
</dbReference>
<feature type="compositionally biased region" description="Low complexity" evidence="7">
    <location>
        <begin position="42"/>
        <end position="60"/>
    </location>
</feature>
<evidence type="ECO:0000256" key="2">
    <source>
        <dbReference type="ARBA" id="ARBA00023015"/>
    </source>
</evidence>
<keyword evidence="5" id="KW-0539">Nucleus</keyword>
<dbReference type="PANTHER" id="PTHR47654">
    <property type="entry name" value="ZN(II)2CYS6 TRANSCRIPTION FACTOR (EUROFUNG)-RELATED"/>
    <property type="match status" value="1"/>
</dbReference>
<reference evidence="9 10" key="1">
    <citation type="submission" date="2015-01" db="EMBL/GenBank/DDBJ databases">
        <title>The Genome Sequence of Exophiala xenobiotica CBS118157.</title>
        <authorList>
            <consortium name="The Broad Institute Genomics Platform"/>
            <person name="Cuomo C."/>
            <person name="de Hoog S."/>
            <person name="Gorbushina A."/>
            <person name="Stielow B."/>
            <person name="Teixiera M."/>
            <person name="Abouelleil A."/>
            <person name="Chapman S.B."/>
            <person name="Priest M."/>
            <person name="Young S.K."/>
            <person name="Wortman J."/>
            <person name="Nusbaum C."/>
            <person name="Birren B."/>
        </authorList>
    </citation>
    <scope>NUCLEOTIDE SEQUENCE [LARGE SCALE GENOMIC DNA]</scope>
    <source>
        <strain evidence="9 10">CBS 118157</strain>
    </source>
</reference>
<feature type="region of interest" description="Disordered" evidence="7">
    <location>
        <begin position="911"/>
        <end position="942"/>
    </location>
</feature>
<dbReference type="GO" id="GO:0000981">
    <property type="term" value="F:DNA-binding transcription factor activity, RNA polymerase II-specific"/>
    <property type="evidence" value="ECO:0007669"/>
    <property type="project" value="InterPro"/>
</dbReference>
<dbReference type="SMART" id="SM00906">
    <property type="entry name" value="Fungal_trans"/>
    <property type="match status" value="1"/>
</dbReference>
<evidence type="ECO:0000256" key="4">
    <source>
        <dbReference type="ARBA" id="ARBA00023163"/>
    </source>
</evidence>
<keyword evidence="4" id="KW-0804">Transcription</keyword>
<evidence type="ECO:0000256" key="1">
    <source>
        <dbReference type="ARBA" id="ARBA00022723"/>
    </source>
</evidence>
<evidence type="ECO:0000256" key="3">
    <source>
        <dbReference type="ARBA" id="ARBA00023125"/>
    </source>
</evidence>
<evidence type="ECO:0000313" key="9">
    <source>
        <dbReference type="EMBL" id="KIW50082.1"/>
    </source>
</evidence>
<feature type="compositionally biased region" description="Polar residues" evidence="7">
    <location>
        <begin position="557"/>
        <end position="572"/>
    </location>
</feature>
<keyword evidence="3" id="KW-0238">DNA-binding</keyword>
<dbReference type="AlphaFoldDB" id="A0A0D2CJU2"/>
<protein>
    <recommendedName>
        <fullName evidence="8">Zn(2)-C6 fungal-type domain-containing protein</fullName>
    </recommendedName>
</protein>
<evidence type="ECO:0000259" key="8">
    <source>
        <dbReference type="PROSITE" id="PS50048"/>
    </source>
</evidence>
<dbReference type="Gene3D" id="4.10.240.10">
    <property type="entry name" value="Zn(2)-C6 fungal-type DNA-binding domain"/>
    <property type="match status" value="1"/>
</dbReference>
<keyword evidence="1" id="KW-0479">Metal-binding</keyword>
<dbReference type="GO" id="GO:0006351">
    <property type="term" value="P:DNA-templated transcription"/>
    <property type="evidence" value="ECO:0007669"/>
    <property type="project" value="InterPro"/>
</dbReference>
<dbReference type="CDD" id="cd00067">
    <property type="entry name" value="GAL4"/>
    <property type="match status" value="1"/>
</dbReference>
<feature type="compositionally biased region" description="Basic and acidic residues" evidence="7">
    <location>
        <begin position="573"/>
        <end position="583"/>
    </location>
</feature>
<feature type="region of interest" description="Disordered" evidence="7">
    <location>
        <begin position="210"/>
        <end position="237"/>
    </location>
</feature>
<feature type="domain" description="Zn(2)-C6 fungal-type" evidence="8">
    <location>
        <begin position="110"/>
        <end position="140"/>
    </location>
</feature>
<feature type="compositionally biased region" description="Polar residues" evidence="7">
    <location>
        <begin position="26"/>
        <end position="41"/>
    </location>
</feature>
<evidence type="ECO:0000256" key="6">
    <source>
        <dbReference type="SAM" id="Coils"/>
    </source>
</evidence>
<dbReference type="SUPFAM" id="SSF57701">
    <property type="entry name" value="Zn2/Cys6 DNA-binding domain"/>
    <property type="match status" value="1"/>
</dbReference>
<dbReference type="SMART" id="SM00066">
    <property type="entry name" value="GAL4"/>
    <property type="match status" value="1"/>
</dbReference>
<dbReference type="InterPro" id="IPR007219">
    <property type="entry name" value="XnlR_reg_dom"/>
</dbReference>
<dbReference type="Pfam" id="PF04082">
    <property type="entry name" value="Fungal_trans"/>
    <property type="match status" value="1"/>
</dbReference>
<feature type="region of interest" description="Disordered" evidence="7">
    <location>
        <begin position="1"/>
        <end position="77"/>
    </location>
</feature>
<feature type="compositionally biased region" description="Basic and acidic residues" evidence="7">
    <location>
        <begin position="211"/>
        <end position="220"/>
    </location>
</feature>
<evidence type="ECO:0000256" key="5">
    <source>
        <dbReference type="ARBA" id="ARBA00023242"/>
    </source>
</evidence>
<name>A0A0D2CJU2_9EURO</name>
<dbReference type="OrthoDB" id="5296287at2759"/>
<feature type="coiled-coil region" evidence="6">
    <location>
        <begin position="159"/>
        <end position="186"/>
    </location>
</feature>
<dbReference type="GO" id="GO:0003677">
    <property type="term" value="F:DNA binding"/>
    <property type="evidence" value="ECO:0007669"/>
    <property type="project" value="UniProtKB-KW"/>
</dbReference>
<proteinExistence type="predicted"/>
<organism evidence="9 10">
    <name type="scientific">Exophiala xenobiotica</name>
    <dbReference type="NCBI Taxonomy" id="348802"/>
    <lineage>
        <taxon>Eukaryota</taxon>
        <taxon>Fungi</taxon>
        <taxon>Dikarya</taxon>
        <taxon>Ascomycota</taxon>
        <taxon>Pezizomycotina</taxon>
        <taxon>Eurotiomycetes</taxon>
        <taxon>Chaetothyriomycetidae</taxon>
        <taxon>Chaetothyriales</taxon>
        <taxon>Herpotrichiellaceae</taxon>
        <taxon>Exophiala</taxon>
    </lineage>
</organism>
<dbReference type="GO" id="GO:0008270">
    <property type="term" value="F:zinc ion binding"/>
    <property type="evidence" value="ECO:0007669"/>
    <property type="project" value="InterPro"/>
</dbReference>
<sequence>MSGQGQQQQRRGDAMRPQPTPDRTKSQSQAQTPVLSVESSNPSAQPTSASQTPSSPAQTPLFRVPQSPHIGGSESTAKVGKVAIPRLKRAIDVAGEDAVRSGSRHRVNHACEPCRHRKTKCSGERPVCRHCQDFKITCFYADGKRDRVKKQFGTMTEKVTDYEKLLRALMDRVDEADARLIRASLEKEMYDAEETATDGGTLDTVSAIPSIEREDSRSGAESEVSAGAGSTGALDRTDEDFTREQARATGYMGKNSEITWLQRLREENQFGDRPQDMLGDERQRKVADASVTSFSSMRPPGDAQLPLAEAEEGWTINDYNYHLDDTSIFTFEAVDPYELPTPEVANHLFNAYMERVHPSFPVIGKVNLRAQFRKFIGGTVQRPPEKWLAILNMIFAIAARYSHLIKADWRGDERDHLIYFTRARLLTMSSETLFQHPDLQHIQVLGLMSFYLLCVSQVNRAWLLIGVAIRAATSLGMNMRNDSANLKNSLKEIRYRVWWALYCLEHRLCNMTGRVNCILDEHCTTPLPIPLEEELFDSEDGQKLLSKERQQGDRAPASNTQTPSATNSTPSTDRSRSQTKVDSRSPSMPTNQGDMEWARDFPPNGSLYFLHLVQLSRMSQNIFHRLYNPTSVTGTWSDIQAKIQELDEQLERWYRRLPQAFAFRRKQRERGSYEYRLSLGFFYYGAKMTIHRPCLCRLDRKIPHQSTKSLEFNRNSAAACVKAAMEMLASIPDEPNAIGLLRVGPWWNILHWLVQCTSVLMLEITFRANHMPEEVDSVLEASKKGIRWLHALGEDSSSARRAWAICIPMLRESAKKVGRDVDDVPLLPPGKPETQPQDAMMPDMSSQNFSYDANIFTTQPTSTSMYTTMPQNVQQLPTSQAFSMYDPMMAFDQYFPAEFQVDGPMQFQQNPDPEMEFMSNAFHDDQHHPQGGQNSRKDPGYS</sequence>
<accession>A0A0D2CJU2</accession>
<dbReference type="PROSITE" id="PS00463">
    <property type="entry name" value="ZN2_CY6_FUNGAL_1"/>
    <property type="match status" value="1"/>
</dbReference>
<feature type="region of interest" description="Disordered" evidence="7">
    <location>
        <begin position="547"/>
        <end position="597"/>
    </location>
</feature>